<dbReference type="EMBL" id="QAOL01000029">
    <property type="protein sequence ID" value="PTQ81936.1"/>
    <property type="molecule type" value="Genomic_DNA"/>
</dbReference>
<name>A0A2T5IDN3_9PROT</name>
<evidence type="ECO:0000313" key="1">
    <source>
        <dbReference type="EMBL" id="PTQ81936.1"/>
    </source>
</evidence>
<dbReference type="AlphaFoldDB" id="A0A2T5IDN3"/>
<dbReference type="RefSeq" id="WP_146162115.1">
    <property type="nucleotide sequence ID" value="NZ_QAOL01000029.1"/>
</dbReference>
<evidence type="ECO:0000313" key="2">
    <source>
        <dbReference type="Proteomes" id="UP000244110"/>
    </source>
</evidence>
<reference evidence="1 2" key="1">
    <citation type="submission" date="2018-04" db="EMBL/GenBank/DDBJ databases">
        <title>Active sludge and wastewater microbial communities from Klosterneuburg, Austria.</title>
        <authorList>
            <person name="Wagner M."/>
        </authorList>
    </citation>
    <scope>NUCLEOTIDE SEQUENCE [LARGE SCALE GENOMIC DNA]</scope>
    <source>
        <strain evidence="1 2">Nm4</strain>
    </source>
</reference>
<proteinExistence type="predicted"/>
<protein>
    <submittedName>
        <fullName evidence="1">Uncharacterized protein</fullName>
    </submittedName>
</protein>
<organism evidence="1 2">
    <name type="scientific">Nitrosomonas ureae</name>
    <dbReference type="NCBI Taxonomy" id="44577"/>
    <lineage>
        <taxon>Bacteria</taxon>
        <taxon>Pseudomonadati</taxon>
        <taxon>Pseudomonadota</taxon>
        <taxon>Betaproteobacteria</taxon>
        <taxon>Nitrosomonadales</taxon>
        <taxon>Nitrosomonadaceae</taxon>
        <taxon>Nitrosomonas</taxon>
    </lineage>
</organism>
<gene>
    <name evidence="1" type="ORF">C8R28_10292</name>
</gene>
<sequence length="450" mass="51755">MFDIHPSARENFNIKANAFMQLIKKSPKINRNTVTANSEIHIAANITEKDIIGDLKESISDYRGNVVGRIFYLNNERYALEGDDYQELLKLAESIQRISVFREKLSQGFIEEKIFFWLEQRFKIHGEYKNFTDFLCDEATDIVKPITVRVPIASTAVQEPFQFCNAIIKNYSKDMIDKMAPNPKNFKNKDHIKYAEQHLLKFRKEYQGYAIVELQLECEPDYAKDFSLNETKRITDLLGIYSGAQIIPDIKCVSKAKGTENLETYNLVIDFGEDNSSISSGLLDVGSSQVWRISKEDIKRFNTCGLSLISEIATKTNPTEFESTVLNMAFIYSKAAFTSDPLEKLVYMLSALESTLLKSVNEPIQQNIAERLAFFISKELTERKAIVKNFRSVYEFRSKYLHHGHSSTELGELAMFFKNVWVFYVSLVKNSGRFDKKIEFLDAIDDCKLS</sequence>
<dbReference type="Proteomes" id="UP000244110">
    <property type="component" value="Unassembled WGS sequence"/>
</dbReference>
<comment type="caution">
    <text evidence="1">The sequence shown here is derived from an EMBL/GenBank/DDBJ whole genome shotgun (WGS) entry which is preliminary data.</text>
</comment>
<accession>A0A2T5IDN3</accession>